<proteinExistence type="predicted"/>
<dbReference type="Gene3D" id="3.30.310.50">
    <property type="entry name" value="Alpha-D-phosphohexomutase, C-terminal domain"/>
    <property type="match status" value="1"/>
</dbReference>
<dbReference type="GO" id="GO:0008966">
    <property type="term" value="F:phosphoglucosamine mutase activity"/>
    <property type="evidence" value="ECO:0007669"/>
    <property type="project" value="TreeGrafter"/>
</dbReference>
<comment type="cofactor">
    <cofactor evidence="1">
        <name>Mg(2+)</name>
        <dbReference type="ChEBI" id="CHEBI:18420"/>
    </cofactor>
</comment>
<organism evidence="8">
    <name type="scientific">marine sediment metagenome</name>
    <dbReference type="NCBI Taxonomy" id="412755"/>
    <lineage>
        <taxon>unclassified sequences</taxon>
        <taxon>metagenomes</taxon>
        <taxon>ecological metagenomes</taxon>
    </lineage>
</organism>
<dbReference type="GO" id="GO:0009252">
    <property type="term" value="P:peptidoglycan biosynthetic process"/>
    <property type="evidence" value="ECO:0007669"/>
    <property type="project" value="TreeGrafter"/>
</dbReference>
<feature type="domain" description="Alpha-D-phosphohexomutase C-terminal" evidence="6">
    <location>
        <begin position="159"/>
        <end position="221"/>
    </location>
</feature>
<dbReference type="PANTHER" id="PTHR42946">
    <property type="entry name" value="PHOSPHOHEXOSE MUTASE"/>
    <property type="match status" value="1"/>
</dbReference>
<reference evidence="8" key="1">
    <citation type="journal article" date="2014" name="Front. Microbiol.">
        <title>High frequency of phylogenetically diverse reductive dehalogenase-homologous genes in deep subseafloor sedimentary metagenomes.</title>
        <authorList>
            <person name="Kawai M."/>
            <person name="Futagami T."/>
            <person name="Toyoda A."/>
            <person name="Takaki Y."/>
            <person name="Nishi S."/>
            <person name="Hori S."/>
            <person name="Arai W."/>
            <person name="Tsubouchi T."/>
            <person name="Morono Y."/>
            <person name="Uchiyama I."/>
            <person name="Ito T."/>
            <person name="Fujiyama A."/>
            <person name="Inagaki F."/>
            <person name="Takami H."/>
        </authorList>
    </citation>
    <scope>NUCLEOTIDE SEQUENCE</scope>
    <source>
        <strain evidence="8">Expedition CK06-06</strain>
    </source>
</reference>
<dbReference type="InterPro" id="IPR016055">
    <property type="entry name" value="A-D-PHexomutase_a/b/a-I/II/III"/>
</dbReference>
<dbReference type="InterPro" id="IPR005846">
    <property type="entry name" value="A-D-PHexomutase_a/b/a-III"/>
</dbReference>
<dbReference type="GO" id="GO:0046872">
    <property type="term" value="F:metal ion binding"/>
    <property type="evidence" value="ECO:0007669"/>
    <property type="project" value="UniProtKB-KW"/>
</dbReference>
<evidence type="ECO:0000259" key="7">
    <source>
        <dbReference type="Pfam" id="PF02880"/>
    </source>
</evidence>
<dbReference type="InterPro" id="IPR036900">
    <property type="entry name" value="A-D-PHexomutase_C_sf"/>
</dbReference>
<keyword evidence="3" id="KW-0479">Metal-binding</keyword>
<protein>
    <recommendedName>
        <fullName evidence="9">Phosphoglucosamine mutase</fullName>
    </recommendedName>
</protein>
<dbReference type="GO" id="GO:0005829">
    <property type="term" value="C:cytosol"/>
    <property type="evidence" value="ECO:0007669"/>
    <property type="project" value="TreeGrafter"/>
</dbReference>
<gene>
    <name evidence="8" type="ORF">S01H1_27895</name>
</gene>
<evidence type="ECO:0000256" key="3">
    <source>
        <dbReference type="ARBA" id="ARBA00022723"/>
    </source>
</evidence>
<dbReference type="SUPFAM" id="SSF53738">
    <property type="entry name" value="Phosphoglucomutase, first 3 domains"/>
    <property type="match status" value="2"/>
</dbReference>
<dbReference type="FunFam" id="3.40.120.10:FF:000002">
    <property type="entry name" value="Phosphoglucosamine mutase"/>
    <property type="match status" value="1"/>
</dbReference>
<keyword evidence="4" id="KW-0460">Magnesium</keyword>
<dbReference type="Pfam" id="PF02880">
    <property type="entry name" value="PGM_PMM_III"/>
    <property type="match status" value="1"/>
</dbReference>
<dbReference type="Gene3D" id="3.40.120.10">
    <property type="entry name" value="Alpha-D-Glucose-1,6-Bisphosphate, subunit A, domain 3"/>
    <property type="match status" value="2"/>
</dbReference>
<dbReference type="FunFam" id="3.30.310.50:FF:000001">
    <property type="entry name" value="Phosphoglucosamine mutase"/>
    <property type="match status" value="1"/>
</dbReference>
<dbReference type="GO" id="GO:0004615">
    <property type="term" value="F:phosphomannomutase activity"/>
    <property type="evidence" value="ECO:0007669"/>
    <property type="project" value="TreeGrafter"/>
</dbReference>
<evidence type="ECO:0000256" key="5">
    <source>
        <dbReference type="ARBA" id="ARBA00023235"/>
    </source>
</evidence>
<dbReference type="PANTHER" id="PTHR42946:SF1">
    <property type="entry name" value="PHOSPHOGLUCOMUTASE (ALPHA-D-GLUCOSE-1,6-BISPHOSPHATE-DEPENDENT)"/>
    <property type="match status" value="1"/>
</dbReference>
<evidence type="ECO:0000256" key="4">
    <source>
        <dbReference type="ARBA" id="ARBA00022842"/>
    </source>
</evidence>
<sequence>CGSTHPEQLKKLVAAESADIGFAYDGDGDRVIACDSKGNVLDGDSIIAFCALDMAKNNRLKNNKLVTTIMANMGFEKLMNENGIDVEKTPVGDRYVLERMLEIDSTLGGEQSGHIIFKDISPTGDGIISTLEFLNAIVKSGYDINKIYDLVPRFPQHLENIRVTDKNKIMECEEIRAKVMEMEGFLGGKGRIVLRPSGTEPLIRIMVEAEQQDLVNQVIGELSRVIEEKFGK</sequence>
<evidence type="ECO:0000259" key="6">
    <source>
        <dbReference type="Pfam" id="PF00408"/>
    </source>
</evidence>
<evidence type="ECO:0000256" key="2">
    <source>
        <dbReference type="ARBA" id="ARBA00022553"/>
    </source>
</evidence>
<keyword evidence="2" id="KW-0597">Phosphoprotein</keyword>
<dbReference type="GO" id="GO:0005975">
    <property type="term" value="P:carbohydrate metabolic process"/>
    <property type="evidence" value="ECO:0007669"/>
    <property type="project" value="InterPro"/>
</dbReference>
<dbReference type="AlphaFoldDB" id="X0U1P4"/>
<evidence type="ECO:0000256" key="1">
    <source>
        <dbReference type="ARBA" id="ARBA00001946"/>
    </source>
</evidence>
<dbReference type="Pfam" id="PF00408">
    <property type="entry name" value="PGM_PMM_IV"/>
    <property type="match status" value="1"/>
</dbReference>
<dbReference type="EMBL" id="BARS01017016">
    <property type="protein sequence ID" value="GAF93296.1"/>
    <property type="molecule type" value="Genomic_DNA"/>
</dbReference>
<dbReference type="InterPro" id="IPR050060">
    <property type="entry name" value="Phosphoglucosamine_mutase"/>
</dbReference>
<feature type="domain" description="Alpha-D-phosphohexomutase alpha/beta/alpha" evidence="7">
    <location>
        <begin position="42"/>
        <end position="153"/>
    </location>
</feature>
<keyword evidence="5" id="KW-0413">Isomerase</keyword>
<evidence type="ECO:0008006" key="9">
    <source>
        <dbReference type="Google" id="ProtNLM"/>
    </source>
</evidence>
<dbReference type="GO" id="GO:0006048">
    <property type="term" value="P:UDP-N-acetylglucosamine biosynthetic process"/>
    <property type="evidence" value="ECO:0007669"/>
    <property type="project" value="TreeGrafter"/>
</dbReference>
<dbReference type="InterPro" id="IPR005843">
    <property type="entry name" value="A-D-PHexomutase_C"/>
</dbReference>
<name>X0U1P4_9ZZZZ</name>
<feature type="non-terminal residue" evidence="8">
    <location>
        <position position="1"/>
    </location>
</feature>
<accession>X0U1P4</accession>
<evidence type="ECO:0000313" key="8">
    <source>
        <dbReference type="EMBL" id="GAF93296.1"/>
    </source>
</evidence>
<comment type="caution">
    <text evidence="8">The sequence shown here is derived from an EMBL/GenBank/DDBJ whole genome shotgun (WGS) entry which is preliminary data.</text>
</comment>
<dbReference type="SUPFAM" id="SSF55957">
    <property type="entry name" value="Phosphoglucomutase, C-terminal domain"/>
    <property type="match status" value="1"/>
</dbReference>